<protein>
    <submittedName>
        <fullName evidence="4">Ig-like domain-containing protein</fullName>
    </submittedName>
</protein>
<dbReference type="EMBL" id="DVND01000070">
    <property type="protein sequence ID" value="HIU48253.1"/>
    <property type="molecule type" value="Genomic_DNA"/>
</dbReference>
<reference evidence="4" key="2">
    <citation type="journal article" date="2021" name="PeerJ">
        <title>Extensive microbial diversity within the chicken gut microbiome revealed by metagenomics and culture.</title>
        <authorList>
            <person name="Gilroy R."/>
            <person name="Ravi A."/>
            <person name="Getino M."/>
            <person name="Pursley I."/>
            <person name="Horton D.L."/>
            <person name="Alikhan N.F."/>
            <person name="Baker D."/>
            <person name="Gharbi K."/>
            <person name="Hall N."/>
            <person name="Watson M."/>
            <person name="Adriaenssens E.M."/>
            <person name="Foster-Nyarko E."/>
            <person name="Jarju S."/>
            <person name="Secka A."/>
            <person name="Antonio M."/>
            <person name="Oren A."/>
            <person name="Chaudhuri R.R."/>
            <person name="La Ragione R."/>
            <person name="Hildebrand F."/>
            <person name="Pallen M.J."/>
        </authorList>
    </citation>
    <scope>NUCLEOTIDE SEQUENCE</scope>
    <source>
        <strain evidence="4">ChiSjej4B22-9803</strain>
    </source>
</reference>
<accession>A0A9D1LUC4</accession>
<dbReference type="InterPro" id="IPR032812">
    <property type="entry name" value="SbsA_Ig"/>
</dbReference>
<feature type="domain" description="SbsA Ig-like" evidence="3">
    <location>
        <begin position="502"/>
        <end position="607"/>
    </location>
</feature>
<feature type="signal peptide" evidence="2">
    <location>
        <begin position="1"/>
        <end position="27"/>
    </location>
</feature>
<gene>
    <name evidence="4" type="ORF">IAB04_02705</name>
</gene>
<proteinExistence type="predicted"/>
<name>A0A9D1LUC4_9FIRM</name>
<evidence type="ECO:0000313" key="4">
    <source>
        <dbReference type="EMBL" id="HIU48253.1"/>
    </source>
</evidence>
<feature type="domain" description="SbsA Ig-like" evidence="3">
    <location>
        <begin position="217"/>
        <end position="315"/>
    </location>
</feature>
<comment type="caution">
    <text evidence="4">The sequence shown here is derived from an EMBL/GenBank/DDBJ whole genome shotgun (WGS) entry which is preliminary data.</text>
</comment>
<organism evidence="4 5">
    <name type="scientific">Candidatus Avimonoglobus intestinipullorum</name>
    <dbReference type="NCBI Taxonomy" id="2840699"/>
    <lineage>
        <taxon>Bacteria</taxon>
        <taxon>Bacillati</taxon>
        <taxon>Bacillota</taxon>
        <taxon>Clostridia</taxon>
        <taxon>Eubacteriales</taxon>
        <taxon>Candidatus Avimonoglobus</taxon>
    </lineage>
</organism>
<dbReference type="Proteomes" id="UP000824111">
    <property type="component" value="Unassembled WGS sequence"/>
</dbReference>
<evidence type="ECO:0000256" key="1">
    <source>
        <dbReference type="ARBA" id="ARBA00022729"/>
    </source>
</evidence>
<feature type="chain" id="PRO_5038504831" evidence="2">
    <location>
        <begin position="28"/>
        <end position="719"/>
    </location>
</feature>
<evidence type="ECO:0000313" key="5">
    <source>
        <dbReference type="Proteomes" id="UP000824111"/>
    </source>
</evidence>
<dbReference type="Gene3D" id="2.60.120.560">
    <property type="entry name" value="Exo-inulinase, domain 1"/>
    <property type="match status" value="2"/>
</dbReference>
<keyword evidence="1 2" id="KW-0732">Signal</keyword>
<reference evidence="4" key="1">
    <citation type="submission" date="2020-10" db="EMBL/GenBank/DDBJ databases">
        <authorList>
            <person name="Gilroy R."/>
        </authorList>
    </citation>
    <scope>NUCLEOTIDE SEQUENCE</scope>
    <source>
        <strain evidence="4">ChiSjej4B22-9803</strain>
    </source>
</reference>
<dbReference type="InterPro" id="IPR014755">
    <property type="entry name" value="Cu-Rt/internalin_Ig-like"/>
</dbReference>
<sequence>MNTILKRMMSIFLAAVLCILPLSAVLAEEGGYVYDQATVPEVWQFVKERGDITPGDSGFETTAYDAVVQALYTGQTWADDYTYTLTLNSKNQDASNMVYVYFNYQDAENHYYFSVTSPASNNVITLYSVINGKSTVLGTFTDYSVNYQDTEFSIVYDHGNIRVTGVKNGIPTDIFQVEDTQLTYGLVGFKTQFCKAVIKNISVSGTLYNAVEEGDYLSVQSTSMENGAQNVPAAGAVSFVMNGPLKAETVTKEHIVLEGASEGQYSVSALGETLTVAWEGLSYDTAYSIVLGPGLQLEETGLGFKNGEYVFTFHTQPGEGYMDYAYSMEQVNNDWSLTNAQVLTIIENGMMSSDYSATVTAVLHAYSWRDQYTYSAVLNNRSGDITNKMILYFNYRGSSDYYAISIGGAKEDNPVELYKMEGGERKSIASYANYVVNYQATVFEIAYNNGRITVTADKNGTKTTLFDVEGENSYGRVGIGLNTCSGSFEKMAVNGYGTDLHLRITDTNIPAGAEDVPVDTGLTFTFSEELDPREAVKENITITAAGQALPEEAYALALGNSAAVLNITFAEALQPKTEYIVTFAPGLVSRSNGVGLPLGESVFAFKTRPPEFNVTAAAFCQGEPVKDVYECAGETVDFSVKLDNGQEHAQSYVLTVAIVAEDGKTLAIRYYAGNVEPDGAMEHNDAIPVPAGIGKGAKFVYFVWDGFQSMQVLYPSGTF</sequence>
<evidence type="ECO:0000259" key="3">
    <source>
        <dbReference type="Pfam" id="PF13205"/>
    </source>
</evidence>
<dbReference type="Pfam" id="PF13205">
    <property type="entry name" value="Big_5"/>
    <property type="match status" value="2"/>
</dbReference>
<evidence type="ECO:0000256" key="2">
    <source>
        <dbReference type="SAM" id="SignalP"/>
    </source>
</evidence>
<dbReference type="Gene3D" id="2.60.40.1220">
    <property type="match status" value="1"/>
</dbReference>
<dbReference type="AlphaFoldDB" id="A0A9D1LUC4"/>